<keyword evidence="4" id="KW-0963">Cytoplasm</keyword>
<protein>
    <recommendedName>
        <fullName evidence="4">Urease subunit beta</fullName>
        <ecNumber evidence="4">3.5.1.5</ecNumber>
    </recommendedName>
    <alternativeName>
        <fullName evidence="4">Urea amidohydrolase subunit beta</fullName>
    </alternativeName>
</protein>
<dbReference type="Gene3D" id="2.10.150.10">
    <property type="entry name" value="Urease, beta subunit"/>
    <property type="match status" value="1"/>
</dbReference>
<dbReference type="NCBIfam" id="TIGR00193">
    <property type="entry name" value="urease_gam"/>
    <property type="match status" value="1"/>
</dbReference>
<comment type="subunit">
    <text evidence="4">Heterotrimer of UreA (gamma), UreB (beta) and UreC (alpha) subunits. Three heterotrimers associate to form the active enzyme.</text>
</comment>
<dbReference type="RefSeq" id="WP_379898102.1">
    <property type="nucleotide sequence ID" value="NZ_JBHRTR010000009.1"/>
</dbReference>
<dbReference type="NCBIfam" id="TIGR00192">
    <property type="entry name" value="urease_beta"/>
    <property type="match status" value="1"/>
</dbReference>
<dbReference type="InterPro" id="IPR036461">
    <property type="entry name" value="Urease_betasu_sf"/>
</dbReference>
<proteinExistence type="inferred from homology"/>
<accession>A0ABV7KVT5</accession>
<dbReference type="Gene3D" id="3.30.280.10">
    <property type="entry name" value="Urease, gamma-like subunit"/>
    <property type="match status" value="1"/>
</dbReference>
<dbReference type="SUPFAM" id="SSF51278">
    <property type="entry name" value="Urease, beta-subunit"/>
    <property type="match status" value="1"/>
</dbReference>
<dbReference type="InterPro" id="IPR002026">
    <property type="entry name" value="Urease_gamma/gamma-beta_su"/>
</dbReference>
<keyword evidence="2 4" id="KW-0378">Hydrolase</keyword>
<comment type="catalytic activity">
    <reaction evidence="3 4">
        <text>urea + 2 H2O + H(+) = hydrogencarbonate + 2 NH4(+)</text>
        <dbReference type="Rhea" id="RHEA:20557"/>
        <dbReference type="ChEBI" id="CHEBI:15377"/>
        <dbReference type="ChEBI" id="CHEBI:15378"/>
        <dbReference type="ChEBI" id="CHEBI:16199"/>
        <dbReference type="ChEBI" id="CHEBI:17544"/>
        <dbReference type="ChEBI" id="CHEBI:28938"/>
        <dbReference type="EC" id="3.5.1.5"/>
    </reaction>
</comment>
<dbReference type="InterPro" id="IPR036463">
    <property type="entry name" value="Urease_gamma_sf"/>
</dbReference>
<reference evidence="6" key="1">
    <citation type="journal article" date="2019" name="Int. J. Syst. Evol. Microbiol.">
        <title>The Global Catalogue of Microorganisms (GCM) 10K type strain sequencing project: providing services to taxonomists for standard genome sequencing and annotation.</title>
        <authorList>
            <consortium name="The Broad Institute Genomics Platform"/>
            <consortium name="The Broad Institute Genome Sequencing Center for Infectious Disease"/>
            <person name="Wu L."/>
            <person name="Ma J."/>
        </authorList>
    </citation>
    <scope>NUCLEOTIDE SEQUENCE [LARGE SCALE GENOMIC DNA]</scope>
    <source>
        <strain evidence="6">KCTC 42964</strain>
    </source>
</reference>
<comment type="subcellular location">
    <subcellularLocation>
        <location evidence="4">Cytoplasm</location>
    </subcellularLocation>
</comment>
<dbReference type="EC" id="3.5.1.5" evidence="4"/>
<evidence type="ECO:0000313" key="5">
    <source>
        <dbReference type="EMBL" id="MFC3226229.1"/>
    </source>
</evidence>
<dbReference type="HAMAP" id="MF_01954">
    <property type="entry name" value="Urease_beta"/>
    <property type="match status" value="1"/>
</dbReference>
<dbReference type="PANTHER" id="PTHR33569">
    <property type="entry name" value="UREASE"/>
    <property type="match status" value="1"/>
</dbReference>
<organism evidence="5 6">
    <name type="scientific">Marinibaculum pumilum</name>
    <dbReference type="NCBI Taxonomy" id="1766165"/>
    <lineage>
        <taxon>Bacteria</taxon>
        <taxon>Pseudomonadati</taxon>
        <taxon>Pseudomonadota</taxon>
        <taxon>Alphaproteobacteria</taxon>
        <taxon>Rhodospirillales</taxon>
        <taxon>Rhodospirillaceae</taxon>
        <taxon>Marinibaculum</taxon>
    </lineage>
</organism>
<dbReference type="Pfam" id="PF00699">
    <property type="entry name" value="Urease_beta"/>
    <property type="match status" value="1"/>
</dbReference>
<evidence type="ECO:0000313" key="6">
    <source>
        <dbReference type="Proteomes" id="UP001595528"/>
    </source>
</evidence>
<evidence type="ECO:0000256" key="3">
    <source>
        <dbReference type="ARBA" id="ARBA00047778"/>
    </source>
</evidence>
<dbReference type="SUPFAM" id="SSF54111">
    <property type="entry name" value="Urease, gamma-subunit"/>
    <property type="match status" value="1"/>
</dbReference>
<dbReference type="InterPro" id="IPR008223">
    <property type="entry name" value="Urease_gamma-beta_su"/>
</dbReference>
<evidence type="ECO:0000256" key="2">
    <source>
        <dbReference type="ARBA" id="ARBA00022801"/>
    </source>
</evidence>
<evidence type="ECO:0000256" key="4">
    <source>
        <dbReference type="HAMAP-Rule" id="MF_01954"/>
    </source>
</evidence>
<dbReference type="CDD" id="cd00390">
    <property type="entry name" value="Urease_gamma"/>
    <property type="match status" value="1"/>
</dbReference>
<comment type="caution">
    <text evidence="5">The sequence shown here is derived from an EMBL/GenBank/DDBJ whole genome shotgun (WGS) entry which is preliminary data.</text>
</comment>
<dbReference type="EMBL" id="JBHRTR010000009">
    <property type="protein sequence ID" value="MFC3226229.1"/>
    <property type="molecule type" value="Genomic_DNA"/>
</dbReference>
<dbReference type="CDD" id="cd00407">
    <property type="entry name" value="Urease_beta"/>
    <property type="match status" value="1"/>
</dbReference>
<evidence type="ECO:0000256" key="1">
    <source>
        <dbReference type="ARBA" id="ARBA00004897"/>
    </source>
</evidence>
<dbReference type="NCBIfam" id="NF009671">
    <property type="entry name" value="PRK13192.1"/>
    <property type="match status" value="1"/>
</dbReference>
<keyword evidence="6" id="KW-1185">Reference proteome</keyword>
<dbReference type="GO" id="GO:0009039">
    <property type="term" value="F:urease activity"/>
    <property type="evidence" value="ECO:0007669"/>
    <property type="project" value="UniProtKB-EC"/>
</dbReference>
<comment type="similarity">
    <text evidence="4">Belongs to the urease beta subunit family.</text>
</comment>
<dbReference type="Pfam" id="PF00547">
    <property type="entry name" value="Urease_gamma"/>
    <property type="match status" value="1"/>
</dbReference>
<dbReference type="PIRSF" id="PIRSF001225">
    <property type="entry name" value="Urease_gammabeta"/>
    <property type="match status" value="1"/>
</dbReference>
<dbReference type="PANTHER" id="PTHR33569:SF1">
    <property type="entry name" value="UREASE"/>
    <property type="match status" value="1"/>
</dbReference>
<name>A0ABV7KVT5_9PROT</name>
<comment type="pathway">
    <text evidence="1 4">Nitrogen metabolism; urea degradation; CO(2) and NH(3) from urea (urease route): step 1/1.</text>
</comment>
<dbReference type="InterPro" id="IPR050069">
    <property type="entry name" value="Urease_subunit"/>
</dbReference>
<dbReference type="Proteomes" id="UP001595528">
    <property type="component" value="Unassembled WGS sequence"/>
</dbReference>
<gene>
    <name evidence="4 5" type="primary">ureB</name>
    <name evidence="5" type="ORF">ACFOGJ_03255</name>
</gene>
<sequence>MMNLTPTELERLTIFTAAEFARRNRRDGVKLSHPEAVALITDEMMHAARRGMPYEEIIDMAGKTLTAADVMPGVPAMIPVICAEGCFPEGTKMMVVFSPIAPEAGAVVPGEIICADDELELNAGRDAVEVEVVNRGDRDIQVRSHAHFFEVNRALEFDREKAFGMRLDSPSGVGQRFEPGIPKTVRLVAFAGNRRALGFGGLVQGPLDEPNVRARALDAARARGYRGA</sequence>
<dbReference type="InterPro" id="IPR002019">
    <property type="entry name" value="Urease_beta-like"/>
</dbReference>